<name>A0A6S6R1Q5_9FIRM</name>
<proteinExistence type="predicted"/>
<organism evidence="1 2">
    <name type="scientific">Anaerocolumna cellulosilytica</name>
    <dbReference type="NCBI Taxonomy" id="433286"/>
    <lineage>
        <taxon>Bacteria</taxon>
        <taxon>Bacillati</taxon>
        <taxon>Bacillota</taxon>
        <taxon>Clostridia</taxon>
        <taxon>Lachnospirales</taxon>
        <taxon>Lachnospiraceae</taxon>
        <taxon>Anaerocolumna</taxon>
    </lineage>
</organism>
<dbReference type="KEGG" id="acel:acsn021_07100"/>
<sequence length="146" mass="16737">MICKVCGRSIGNEEANYCEYCGTSLRNNTSVHVSDSIQEHNKKNPERNEVVSEENEKTISFGNWVATMLLPFIPFVGIFIYLIMMCIWSFGSDTPKSKRNWARASLVVGVIVFIIFMFMIATTLMDILNSGVDLESYLNNYMKQYY</sequence>
<evidence type="ECO:0000313" key="2">
    <source>
        <dbReference type="Proteomes" id="UP000515561"/>
    </source>
</evidence>
<keyword evidence="2" id="KW-1185">Reference proteome</keyword>
<reference evidence="1 2" key="1">
    <citation type="journal article" date="2016" name="Int. J. Syst. Evol. Microbiol.">
        <title>Descriptions of Anaerotaenia torta gen. nov., sp. nov. and Anaerocolumna cellulosilytica gen. nov., sp. nov. isolated from a methanogenic reactor of cattle waste.</title>
        <authorList>
            <person name="Uek A."/>
            <person name="Ohtaki Y."/>
            <person name="Kaku N."/>
            <person name="Ueki K."/>
        </authorList>
    </citation>
    <scope>NUCLEOTIDE SEQUENCE [LARGE SCALE GENOMIC DNA]</scope>
    <source>
        <strain evidence="1 2">SN021</strain>
    </source>
</reference>
<dbReference type="Proteomes" id="UP000515561">
    <property type="component" value="Chromosome"/>
</dbReference>
<evidence type="ECO:0000313" key="1">
    <source>
        <dbReference type="EMBL" id="BCJ93141.1"/>
    </source>
</evidence>
<gene>
    <name evidence="1" type="ORF">acsn021_07100</name>
</gene>
<accession>A0A6S6R1Q5</accession>
<protein>
    <submittedName>
        <fullName evidence="1">Uncharacterized protein</fullName>
    </submittedName>
</protein>
<dbReference type="EMBL" id="AP023367">
    <property type="protein sequence ID" value="BCJ93141.1"/>
    <property type="molecule type" value="Genomic_DNA"/>
</dbReference>
<dbReference type="RefSeq" id="WP_184095897.1">
    <property type="nucleotide sequence ID" value="NZ_AP023367.1"/>
</dbReference>
<dbReference type="AlphaFoldDB" id="A0A6S6R1Q5"/>